<accession>A0A6A6VL42</accession>
<proteinExistence type="predicted"/>
<gene>
    <name evidence="1" type="ORF">M011DRAFT_523339</name>
</gene>
<evidence type="ECO:0000313" key="2">
    <source>
        <dbReference type="Proteomes" id="UP000799440"/>
    </source>
</evidence>
<dbReference type="Proteomes" id="UP000799440">
    <property type="component" value="Unassembled WGS sequence"/>
</dbReference>
<evidence type="ECO:0000313" key="1">
    <source>
        <dbReference type="EMBL" id="KAF2751332.1"/>
    </source>
</evidence>
<sequence>MHYQAPPSRPPPRYHFPCDMKNDSTLDFALADHSNTDRVCLVGEVFMCATAPLETKTEVDAFKEPGFHTEALCEVIKVMLRNRAKYGFISNYSQTIFLTVEETGPFVMISEPIPTMSTADVSNAESPKININLALLYVFMRGCSKDMTVWRLSSTTDDLIDLGKKWLNKDISKPSPVRSYLIFEDTDFKGSKQGANNQ</sequence>
<reference evidence="1" key="1">
    <citation type="journal article" date="2020" name="Stud. Mycol.">
        <title>101 Dothideomycetes genomes: a test case for predicting lifestyles and emergence of pathogens.</title>
        <authorList>
            <person name="Haridas S."/>
            <person name="Albert R."/>
            <person name="Binder M."/>
            <person name="Bloem J."/>
            <person name="Labutti K."/>
            <person name="Salamov A."/>
            <person name="Andreopoulos B."/>
            <person name="Baker S."/>
            <person name="Barry K."/>
            <person name="Bills G."/>
            <person name="Bluhm B."/>
            <person name="Cannon C."/>
            <person name="Castanera R."/>
            <person name="Culley D."/>
            <person name="Daum C."/>
            <person name="Ezra D."/>
            <person name="Gonzalez J."/>
            <person name="Henrissat B."/>
            <person name="Kuo A."/>
            <person name="Liang C."/>
            <person name="Lipzen A."/>
            <person name="Lutzoni F."/>
            <person name="Magnuson J."/>
            <person name="Mondo S."/>
            <person name="Nolan M."/>
            <person name="Ohm R."/>
            <person name="Pangilinan J."/>
            <person name="Park H.-J."/>
            <person name="Ramirez L."/>
            <person name="Alfaro M."/>
            <person name="Sun H."/>
            <person name="Tritt A."/>
            <person name="Yoshinaga Y."/>
            <person name="Zwiers L.-H."/>
            <person name="Turgeon B."/>
            <person name="Goodwin S."/>
            <person name="Spatafora J."/>
            <person name="Crous P."/>
            <person name="Grigoriev I."/>
        </authorList>
    </citation>
    <scope>NUCLEOTIDE SEQUENCE</scope>
    <source>
        <strain evidence="1">CBS 119925</strain>
    </source>
</reference>
<name>A0A6A6VL42_9PLEO</name>
<dbReference type="AlphaFoldDB" id="A0A6A6VL42"/>
<protein>
    <submittedName>
        <fullName evidence="1">Uncharacterized protein</fullName>
    </submittedName>
</protein>
<keyword evidence="2" id="KW-1185">Reference proteome</keyword>
<organism evidence="1 2">
    <name type="scientific">Sporormia fimetaria CBS 119925</name>
    <dbReference type="NCBI Taxonomy" id="1340428"/>
    <lineage>
        <taxon>Eukaryota</taxon>
        <taxon>Fungi</taxon>
        <taxon>Dikarya</taxon>
        <taxon>Ascomycota</taxon>
        <taxon>Pezizomycotina</taxon>
        <taxon>Dothideomycetes</taxon>
        <taxon>Pleosporomycetidae</taxon>
        <taxon>Pleosporales</taxon>
        <taxon>Sporormiaceae</taxon>
        <taxon>Sporormia</taxon>
    </lineage>
</organism>
<dbReference type="EMBL" id="MU006562">
    <property type="protein sequence ID" value="KAF2751332.1"/>
    <property type="molecule type" value="Genomic_DNA"/>
</dbReference>